<dbReference type="Proteomes" id="UP001589691">
    <property type="component" value="Unassembled WGS sequence"/>
</dbReference>
<gene>
    <name evidence="6" type="ORF">ACFFLI_07765</name>
</gene>
<reference evidence="6 7" key="1">
    <citation type="submission" date="2024-09" db="EMBL/GenBank/DDBJ databases">
        <authorList>
            <person name="Sun Q."/>
            <person name="Mori K."/>
        </authorList>
    </citation>
    <scope>NUCLEOTIDE SEQUENCE [LARGE SCALE GENOMIC DNA]</scope>
    <source>
        <strain evidence="6 7">TBRC 4576</strain>
    </source>
</reference>
<dbReference type="EMBL" id="JBHLZY010000020">
    <property type="protein sequence ID" value="MFB9769758.1"/>
    <property type="molecule type" value="Genomic_DNA"/>
</dbReference>
<dbReference type="Pfam" id="PF03050">
    <property type="entry name" value="DDE_Tnp_IS66"/>
    <property type="match status" value="1"/>
</dbReference>
<evidence type="ECO:0000313" key="7">
    <source>
        <dbReference type="Proteomes" id="UP001589691"/>
    </source>
</evidence>
<feature type="coiled-coil region" evidence="1">
    <location>
        <begin position="3"/>
        <end position="30"/>
    </location>
</feature>
<feature type="domain" description="Transposase IS66 zinc-finger binding" evidence="4">
    <location>
        <begin position="100"/>
        <end position="144"/>
    </location>
</feature>
<evidence type="ECO:0000256" key="1">
    <source>
        <dbReference type="SAM" id="Coils"/>
    </source>
</evidence>
<dbReference type="NCBIfam" id="NF033517">
    <property type="entry name" value="transpos_IS66"/>
    <property type="match status" value="1"/>
</dbReference>
<feature type="compositionally biased region" description="Polar residues" evidence="2">
    <location>
        <begin position="41"/>
        <end position="58"/>
    </location>
</feature>
<evidence type="ECO:0000259" key="5">
    <source>
        <dbReference type="Pfam" id="PF13007"/>
    </source>
</evidence>
<dbReference type="InterPro" id="IPR024463">
    <property type="entry name" value="Transposase_TnpC_homeodom"/>
</dbReference>
<evidence type="ECO:0000259" key="3">
    <source>
        <dbReference type="Pfam" id="PF03050"/>
    </source>
</evidence>
<evidence type="ECO:0000256" key="2">
    <source>
        <dbReference type="SAM" id="MobiDB-lite"/>
    </source>
</evidence>
<dbReference type="PANTHER" id="PTHR33678">
    <property type="entry name" value="BLL1576 PROTEIN"/>
    <property type="match status" value="1"/>
</dbReference>
<dbReference type="Pfam" id="PF13005">
    <property type="entry name" value="zf-IS66"/>
    <property type="match status" value="1"/>
</dbReference>
<keyword evidence="7" id="KW-1185">Reference proteome</keyword>
<name>A0ABV5WUS2_9LACO</name>
<keyword evidence="1" id="KW-0175">Coiled coil</keyword>
<feature type="region of interest" description="Disordered" evidence="2">
    <location>
        <begin position="35"/>
        <end position="83"/>
    </location>
</feature>
<dbReference type="InterPro" id="IPR024474">
    <property type="entry name" value="Znf_dom_IS66"/>
</dbReference>
<dbReference type="PANTHER" id="PTHR33678:SF1">
    <property type="entry name" value="BLL1576 PROTEIN"/>
    <property type="match status" value="1"/>
</dbReference>
<organism evidence="6 7">
    <name type="scientific">Lactiplantibacillus modestisalitolerans</name>
    <dbReference type="NCBI Taxonomy" id="1457219"/>
    <lineage>
        <taxon>Bacteria</taxon>
        <taxon>Bacillati</taxon>
        <taxon>Bacillota</taxon>
        <taxon>Bacilli</taxon>
        <taxon>Lactobacillales</taxon>
        <taxon>Lactobacillaceae</taxon>
        <taxon>Lactiplantibacillus</taxon>
    </lineage>
</organism>
<protein>
    <submittedName>
        <fullName evidence="6">IS66 family transposase</fullName>
    </submittedName>
</protein>
<dbReference type="InterPro" id="IPR004291">
    <property type="entry name" value="Transposase_IS66_central"/>
</dbReference>
<evidence type="ECO:0000313" key="6">
    <source>
        <dbReference type="EMBL" id="MFB9769758.1"/>
    </source>
</evidence>
<sequence length="515" mass="58824">MAEAEKDQEIQELKAQIKLLTEQVAFLTRKLYASKSEKVDPNQTSLFDQDTSVFTEPEQTGDQSSSTSDQVQPKKAPKKMRQTQVAKNVPVRITILEPTDETCPVGHVNITPVGKKFVREELKLIPARLYLNKIYVRTYKCADCADATATAGLFRSLVPPALISHSLASASLVAEVLYRKFVLGVPLYRQLPEMARLGYRTSEATLTNWVIKAAQKLEPLYDELHRQLGLSHHLQGDETPMEVLREPGKAATAKSYMWVARTPIKQPNPVVYYAYGATRSGAFAQHLYQNYQGVLQCDGYSGYNLLGNSIQRMGCWAHVRRKFYDTAAVHIKVADKILQLINQMFALEREWRRYSPRVRRRRRRSRLRKILKRFWRMVDQTETLPQSRLGKAIAYAQSQRANLDRIINDGVIDWSNNAAERNMKSLVIGRKNWLFSTSTQGANSTALWMTLIESAKANHIDPRQYLVDLLTACRTLPAFPKTEQLAVYLPWNYRRQPAVTVKTEYRKVDRAACIA</sequence>
<comment type="caution">
    <text evidence="6">The sequence shown here is derived from an EMBL/GenBank/DDBJ whole genome shotgun (WGS) entry which is preliminary data.</text>
</comment>
<dbReference type="Pfam" id="PF13007">
    <property type="entry name" value="LZ_Tnp_IS66"/>
    <property type="match status" value="1"/>
</dbReference>
<evidence type="ECO:0000259" key="4">
    <source>
        <dbReference type="Pfam" id="PF13005"/>
    </source>
</evidence>
<accession>A0ABV5WUS2</accession>
<dbReference type="InterPro" id="IPR052344">
    <property type="entry name" value="Transposase-related"/>
</dbReference>
<feature type="domain" description="Transposase IS66 central" evidence="3">
    <location>
        <begin position="165"/>
        <end position="443"/>
    </location>
</feature>
<feature type="compositionally biased region" description="Low complexity" evidence="2">
    <location>
        <begin position="60"/>
        <end position="71"/>
    </location>
</feature>
<dbReference type="RefSeq" id="WP_137641482.1">
    <property type="nucleotide sequence ID" value="NZ_BJEA01000001.1"/>
</dbReference>
<feature type="domain" description="Transposase TnpC homeodomain" evidence="5">
    <location>
        <begin position="20"/>
        <end position="81"/>
    </location>
</feature>
<proteinExistence type="predicted"/>